<reference evidence="8" key="2">
    <citation type="submission" date="2020-09" db="EMBL/GenBank/DDBJ databases">
        <authorList>
            <person name="Sun Q."/>
            <person name="Ohkuma M."/>
        </authorList>
    </citation>
    <scope>NUCLEOTIDE SEQUENCE</scope>
    <source>
        <strain evidence="8">JCM 19831</strain>
    </source>
</reference>
<dbReference type="InterPro" id="IPR035992">
    <property type="entry name" value="Ricin_B-like_lectins"/>
</dbReference>
<gene>
    <name evidence="8" type="ORF">GCM10007977_062050</name>
</gene>
<dbReference type="EMBL" id="BMPI01000034">
    <property type="protein sequence ID" value="GGM51962.1"/>
    <property type="molecule type" value="Genomic_DNA"/>
</dbReference>
<keyword evidence="9" id="KW-1185">Reference proteome</keyword>
<dbReference type="SUPFAM" id="SSF51445">
    <property type="entry name" value="(Trans)glycosidases"/>
    <property type="match status" value="1"/>
</dbReference>
<dbReference type="PANTHER" id="PTHR10030">
    <property type="entry name" value="ALPHA-L-FUCOSIDASE"/>
    <property type="match status" value="1"/>
</dbReference>
<comment type="caution">
    <text evidence="8">The sequence shown here is derived from an EMBL/GenBank/DDBJ whole genome shotgun (WGS) entry which is preliminary data.</text>
</comment>
<dbReference type="GO" id="GO:0005764">
    <property type="term" value="C:lysosome"/>
    <property type="evidence" value="ECO:0007669"/>
    <property type="project" value="TreeGrafter"/>
</dbReference>
<dbReference type="Pfam" id="PF01120">
    <property type="entry name" value="Alpha_L_fucos"/>
    <property type="match status" value="1"/>
</dbReference>
<dbReference type="PROSITE" id="PS51318">
    <property type="entry name" value="TAT"/>
    <property type="match status" value="1"/>
</dbReference>
<dbReference type="SUPFAM" id="SSF49785">
    <property type="entry name" value="Galactose-binding domain-like"/>
    <property type="match status" value="1"/>
</dbReference>
<evidence type="ECO:0000259" key="7">
    <source>
        <dbReference type="PROSITE" id="PS50022"/>
    </source>
</evidence>
<evidence type="ECO:0000256" key="4">
    <source>
        <dbReference type="ARBA" id="ARBA00022801"/>
    </source>
</evidence>
<dbReference type="SUPFAM" id="SSF50370">
    <property type="entry name" value="Ricin B-like lectins"/>
    <property type="match status" value="1"/>
</dbReference>
<proteinExistence type="inferred from homology"/>
<dbReference type="SMART" id="SM00812">
    <property type="entry name" value="Alpha_L_fucos"/>
    <property type="match status" value="1"/>
</dbReference>
<evidence type="ECO:0000256" key="6">
    <source>
        <dbReference type="SAM" id="SignalP"/>
    </source>
</evidence>
<dbReference type="InterPro" id="IPR000772">
    <property type="entry name" value="Ricin_B_lectin"/>
</dbReference>
<evidence type="ECO:0000256" key="1">
    <source>
        <dbReference type="ARBA" id="ARBA00007951"/>
    </source>
</evidence>
<dbReference type="RefSeq" id="WP_190253513.1">
    <property type="nucleotide sequence ID" value="NZ_BMPI01000034.1"/>
</dbReference>
<evidence type="ECO:0000256" key="5">
    <source>
        <dbReference type="ARBA" id="ARBA00023295"/>
    </source>
</evidence>
<dbReference type="Gene3D" id="3.20.20.80">
    <property type="entry name" value="Glycosidases"/>
    <property type="match status" value="1"/>
</dbReference>
<dbReference type="PROSITE" id="PS50022">
    <property type="entry name" value="FA58C_3"/>
    <property type="match status" value="1"/>
</dbReference>
<comment type="similarity">
    <text evidence="1">Belongs to the glycosyl hydrolase 29 family.</text>
</comment>
<dbReference type="InterPro" id="IPR057739">
    <property type="entry name" value="Glyco_hydro_29_N"/>
</dbReference>
<dbReference type="PROSITE" id="PS50231">
    <property type="entry name" value="RICIN_B_LECTIN"/>
    <property type="match status" value="1"/>
</dbReference>
<evidence type="ECO:0000256" key="3">
    <source>
        <dbReference type="ARBA" id="ARBA00022729"/>
    </source>
</evidence>
<feature type="signal peptide" evidence="6">
    <location>
        <begin position="1"/>
        <end position="40"/>
    </location>
</feature>
<dbReference type="Pfam" id="PF00754">
    <property type="entry name" value="F5_F8_type_C"/>
    <property type="match status" value="1"/>
</dbReference>
<reference evidence="8" key="1">
    <citation type="journal article" date="2014" name="Int. J. Syst. Evol. Microbiol.">
        <title>Complete genome sequence of Corynebacterium casei LMG S-19264T (=DSM 44701T), isolated from a smear-ripened cheese.</title>
        <authorList>
            <consortium name="US DOE Joint Genome Institute (JGI-PGF)"/>
            <person name="Walter F."/>
            <person name="Albersmeier A."/>
            <person name="Kalinowski J."/>
            <person name="Ruckert C."/>
        </authorList>
    </citation>
    <scope>NUCLEOTIDE SEQUENCE</scope>
    <source>
        <strain evidence="8">JCM 19831</strain>
    </source>
</reference>
<dbReference type="EC" id="3.2.1.51" evidence="2"/>
<dbReference type="InterPro" id="IPR008979">
    <property type="entry name" value="Galactose-bd-like_sf"/>
</dbReference>
<dbReference type="Proteomes" id="UP000642070">
    <property type="component" value="Unassembled WGS sequence"/>
</dbReference>
<dbReference type="GO" id="GO:0004560">
    <property type="term" value="F:alpha-L-fucosidase activity"/>
    <property type="evidence" value="ECO:0007669"/>
    <property type="project" value="InterPro"/>
</dbReference>
<sequence>MHHSHTPRLPRRDLLRRTAIVAGAAAVAGPLVTAAEPAHAAVIPPGGNLQQAQQRFVDLRFGMFIHFNMGTFHDAEWVQPGRDPLTFNPTALDCGQWAAAAKSAGMTFGVLTAKHHDGFCLWPSAQTTYNVMSSSVRRDVVQLYVDAFRAAGLQPALYFSIWDRNQGVAKDSMSAADIAFVKAQITELLTGYGPIPALVIDGWAWQMGHRQAPYGEIRDHIKALQPDIILVDHNGQTEPFEEDAIYFEEPKGIWAPAGNTYACCQGQNIVNTGWFWHPSTPNARPLSADNIVNGHLRVLESRYCTFMLNCPPNTAGQLDANIVNRLREVGPLWTPNLARPALPAQPDVLDHVVTPVAVTSTSGTATNAIDGILDYTSRPVQTLWQSTGALPQSVTLDLGAVYSNLDMLTCLPRQDGTTTGNITSYRILASTDGVTYTQITAGAWSADKALKRASFPPLRARYLRLEAVAAVGGSVAVVSEIDCGGVAARPVSGGTGYWNLINRYSGKALDVTAASLDNGAPVIQWTSTNATNQQWQLVHVGAGYCKLISRHSGKVLDVTGASTADGAPVIQWTDTTSANQLWKLVGVGDGYHKLVCYRSGKLLDVTGPSTSNGVQVVQSADHGTASQQWRLTNG</sequence>
<evidence type="ECO:0000313" key="8">
    <source>
        <dbReference type="EMBL" id="GGM51962.1"/>
    </source>
</evidence>
<dbReference type="GO" id="GO:0016139">
    <property type="term" value="P:glycoside catabolic process"/>
    <property type="evidence" value="ECO:0007669"/>
    <property type="project" value="TreeGrafter"/>
</dbReference>
<keyword evidence="5" id="KW-0326">Glycosidase</keyword>
<dbReference type="GO" id="GO:0006004">
    <property type="term" value="P:fucose metabolic process"/>
    <property type="evidence" value="ECO:0007669"/>
    <property type="project" value="TreeGrafter"/>
</dbReference>
<protein>
    <recommendedName>
        <fullName evidence="2">alpha-L-fucosidase</fullName>
        <ecNumber evidence="2">3.2.1.51</ecNumber>
    </recommendedName>
</protein>
<accession>A0A917U3A5</accession>
<dbReference type="Gene3D" id="2.80.10.50">
    <property type="match status" value="2"/>
</dbReference>
<evidence type="ECO:0000313" key="9">
    <source>
        <dbReference type="Proteomes" id="UP000642070"/>
    </source>
</evidence>
<keyword evidence="4" id="KW-0378">Hydrolase</keyword>
<evidence type="ECO:0000256" key="2">
    <source>
        <dbReference type="ARBA" id="ARBA00012662"/>
    </source>
</evidence>
<organism evidence="8 9">
    <name type="scientific">Dactylosporangium sucinum</name>
    <dbReference type="NCBI Taxonomy" id="1424081"/>
    <lineage>
        <taxon>Bacteria</taxon>
        <taxon>Bacillati</taxon>
        <taxon>Actinomycetota</taxon>
        <taxon>Actinomycetes</taxon>
        <taxon>Micromonosporales</taxon>
        <taxon>Micromonosporaceae</taxon>
        <taxon>Dactylosporangium</taxon>
    </lineage>
</organism>
<dbReference type="InterPro" id="IPR017853">
    <property type="entry name" value="GH"/>
</dbReference>
<dbReference type="AlphaFoldDB" id="A0A917U3A5"/>
<dbReference type="InterPro" id="IPR000421">
    <property type="entry name" value="FA58C"/>
</dbReference>
<feature type="domain" description="F5/8 type C" evidence="7">
    <location>
        <begin position="341"/>
        <end position="486"/>
    </location>
</feature>
<dbReference type="PANTHER" id="PTHR10030:SF37">
    <property type="entry name" value="ALPHA-L-FUCOSIDASE-RELATED"/>
    <property type="match status" value="1"/>
</dbReference>
<keyword evidence="3 6" id="KW-0732">Signal</keyword>
<dbReference type="Gene3D" id="2.60.120.260">
    <property type="entry name" value="Galactose-binding domain-like"/>
    <property type="match status" value="1"/>
</dbReference>
<dbReference type="Pfam" id="PF14200">
    <property type="entry name" value="RicinB_lectin_2"/>
    <property type="match status" value="2"/>
</dbReference>
<feature type="chain" id="PRO_5036780751" description="alpha-L-fucosidase" evidence="6">
    <location>
        <begin position="41"/>
        <end position="634"/>
    </location>
</feature>
<dbReference type="SMART" id="SM00458">
    <property type="entry name" value="RICIN"/>
    <property type="match status" value="1"/>
</dbReference>
<dbReference type="InterPro" id="IPR006311">
    <property type="entry name" value="TAT_signal"/>
</dbReference>
<name>A0A917U3A5_9ACTN</name>
<dbReference type="InterPro" id="IPR000933">
    <property type="entry name" value="Glyco_hydro_29"/>
</dbReference>